<dbReference type="Proteomes" id="UP000038045">
    <property type="component" value="Unplaced"/>
</dbReference>
<organism evidence="1 2">
    <name type="scientific">Parastrongyloides trichosuri</name>
    <name type="common">Possum-specific nematode worm</name>
    <dbReference type="NCBI Taxonomy" id="131310"/>
    <lineage>
        <taxon>Eukaryota</taxon>
        <taxon>Metazoa</taxon>
        <taxon>Ecdysozoa</taxon>
        <taxon>Nematoda</taxon>
        <taxon>Chromadorea</taxon>
        <taxon>Rhabditida</taxon>
        <taxon>Tylenchina</taxon>
        <taxon>Panagrolaimomorpha</taxon>
        <taxon>Strongyloidoidea</taxon>
        <taxon>Strongyloididae</taxon>
        <taxon>Parastrongyloides</taxon>
    </lineage>
</organism>
<dbReference type="WBParaSite" id="PTRK_0001061566.1">
    <property type="protein sequence ID" value="PTRK_0001061566.1"/>
    <property type="gene ID" value="PTRK_0001061566"/>
</dbReference>
<name>A0A0N4ZQ10_PARTI</name>
<proteinExistence type="predicted"/>
<evidence type="ECO:0000313" key="1">
    <source>
        <dbReference type="Proteomes" id="UP000038045"/>
    </source>
</evidence>
<sequence>MDVHKNLVKIIENENLFTKILDLLSIEDCCNLKRTCKYFFNKILSTNFSSKIANDRTLSIGYVCDFNPQLYYKFVNLNYDKFIDSPIIFYNNSKLDRNCFLNISANPSTTIKLGCREKKRTILTFNRIIYNQYNIKQLFITSSFNKEQLIYLKEFIDNLYTRSITTIIFDVCRWSKKVISPVTYERINLEGFINLKEICIIHANVYSYLYLSYIINSLPRKKNIRIKLSYDASNDKSECRSLRNMIYFVIQNNFFIGICDATPIGNHNVSNTILHLQPQLFYNIFHIDIHILNHLMLMDLSKKLRQLVNLEFLRIVVNDIGMYNFNNYFTKTNDIPPLIFHPSTVESKLKSLHVIYDYYDKNNNMLIDILDGIFFSFFQNCSNKIENLTLQSMNLLTCSRTTMLNTIFINLTYLRLTDIKDIEVNCLEQLINLKMFVCSGIDIIDIPCTVESILIEEYKKEYKKDISIYNDFITYIQNLNIFSKEYYINNEAIFNIDDKGTKGMLFFNNYFYAKKLLYIFLKK</sequence>
<evidence type="ECO:0000313" key="2">
    <source>
        <dbReference type="WBParaSite" id="PTRK_0001061566.1"/>
    </source>
</evidence>
<protein>
    <submittedName>
        <fullName evidence="2">F-box domain-containing protein</fullName>
    </submittedName>
</protein>
<keyword evidence="1" id="KW-1185">Reference proteome</keyword>
<accession>A0A0N4ZQ10</accession>
<reference evidence="2" key="1">
    <citation type="submission" date="2017-02" db="UniProtKB">
        <authorList>
            <consortium name="WormBaseParasite"/>
        </authorList>
    </citation>
    <scope>IDENTIFICATION</scope>
</reference>
<dbReference type="AlphaFoldDB" id="A0A0N4ZQ10"/>